<organism evidence="3 4">
    <name type="scientific">Scleromatobacter humisilvae</name>
    <dbReference type="NCBI Taxonomy" id="2897159"/>
    <lineage>
        <taxon>Bacteria</taxon>
        <taxon>Pseudomonadati</taxon>
        <taxon>Pseudomonadota</taxon>
        <taxon>Betaproteobacteria</taxon>
        <taxon>Burkholderiales</taxon>
        <taxon>Sphaerotilaceae</taxon>
        <taxon>Scleromatobacter</taxon>
    </lineage>
</organism>
<name>A0A9X2C236_9BURK</name>
<dbReference type="EMBL" id="JAJLJH010000007">
    <property type="protein sequence ID" value="MCK9688246.1"/>
    <property type="molecule type" value="Genomic_DNA"/>
</dbReference>
<dbReference type="RefSeq" id="WP_275684284.1">
    <property type="nucleotide sequence ID" value="NZ_JAJLJH010000007.1"/>
</dbReference>
<evidence type="ECO:0000313" key="4">
    <source>
        <dbReference type="Proteomes" id="UP001139353"/>
    </source>
</evidence>
<dbReference type="AlphaFoldDB" id="A0A9X2C236"/>
<dbReference type="Pfam" id="PF09917">
    <property type="entry name" value="DUF2147"/>
    <property type="match status" value="1"/>
</dbReference>
<proteinExistence type="predicted"/>
<dbReference type="InterPro" id="IPR019223">
    <property type="entry name" value="DUF2147"/>
</dbReference>
<dbReference type="PANTHER" id="PTHR36919">
    <property type="entry name" value="BLR1215 PROTEIN"/>
    <property type="match status" value="1"/>
</dbReference>
<evidence type="ECO:0000313" key="3">
    <source>
        <dbReference type="EMBL" id="MCK9688246.1"/>
    </source>
</evidence>
<evidence type="ECO:0000259" key="2">
    <source>
        <dbReference type="Pfam" id="PF09917"/>
    </source>
</evidence>
<feature type="signal peptide" evidence="1">
    <location>
        <begin position="1"/>
        <end position="19"/>
    </location>
</feature>
<reference evidence="3" key="1">
    <citation type="submission" date="2021-11" db="EMBL/GenBank/DDBJ databases">
        <title>BS-T2-15 a new species belonging to the Comamonadaceae family isolated from the soil of a French oak forest.</title>
        <authorList>
            <person name="Mieszkin S."/>
            <person name="Alain K."/>
        </authorList>
    </citation>
    <scope>NUCLEOTIDE SEQUENCE</scope>
    <source>
        <strain evidence="3">BS-T2-15</strain>
    </source>
</reference>
<dbReference type="PANTHER" id="PTHR36919:SF3">
    <property type="entry name" value="BLL5882 PROTEIN"/>
    <property type="match status" value="1"/>
</dbReference>
<comment type="caution">
    <text evidence="3">The sequence shown here is derived from an EMBL/GenBank/DDBJ whole genome shotgun (WGS) entry which is preliminary data.</text>
</comment>
<keyword evidence="4" id="KW-1185">Reference proteome</keyword>
<feature type="chain" id="PRO_5040734066" evidence="1">
    <location>
        <begin position="20"/>
        <end position="146"/>
    </location>
</feature>
<protein>
    <submittedName>
        <fullName evidence="3">DUF2147 domain-containing protein</fullName>
    </submittedName>
</protein>
<evidence type="ECO:0000256" key="1">
    <source>
        <dbReference type="SAM" id="SignalP"/>
    </source>
</evidence>
<keyword evidence="1" id="KW-0732">Signal</keyword>
<dbReference type="Gene3D" id="2.40.128.520">
    <property type="match status" value="1"/>
</dbReference>
<dbReference type="Proteomes" id="UP001139353">
    <property type="component" value="Unassembled WGS sequence"/>
</dbReference>
<feature type="domain" description="DUF2147" evidence="2">
    <location>
        <begin position="25"/>
        <end position="144"/>
    </location>
</feature>
<sequence length="146" mass="15678">MKKAAVAFVLATASVLAMAQNTPVGLWRTIDDDGKTEKSTVRITSVGGVLTGKVEHITDPAKANEVCSKCDDDRKDKPIVGMVIISGAKQDAEEPEKWTGGMILDPAKGSSYKLILKPTDGGKKLDVRGYIGSPMFGRTQTWIRAE</sequence>
<gene>
    <name evidence="3" type="ORF">LPC04_21275</name>
</gene>
<accession>A0A9X2C236</accession>